<sequence length="130" mass="15269">MGSGIRTYNLLPLWSPGTSVWYSRVLVNELRRCHSDKYLFVSWNFKETHITYQKHDGLLHFTRDAWTSPNHRAYTLVTVHFDYRGEAICLILDVVEVAKSHSVINLAIAFAEVLKEFGISDKYYLRQRFK</sequence>
<reference evidence="2" key="1">
    <citation type="journal article" date="2014" name="Proc. Natl. Acad. Sci. U.S.A.">
        <title>Extensive sampling of basidiomycete genomes demonstrates inadequacy of the white-rot/brown-rot paradigm for wood decay fungi.</title>
        <authorList>
            <person name="Riley R."/>
            <person name="Salamov A.A."/>
            <person name="Brown D.W."/>
            <person name="Nagy L.G."/>
            <person name="Floudas D."/>
            <person name="Held B.W."/>
            <person name="Levasseur A."/>
            <person name="Lombard V."/>
            <person name="Morin E."/>
            <person name="Otillar R."/>
            <person name="Lindquist E.A."/>
            <person name="Sun H."/>
            <person name="LaButti K.M."/>
            <person name="Schmutz J."/>
            <person name="Jabbour D."/>
            <person name="Luo H."/>
            <person name="Baker S.E."/>
            <person name="Pisabarro A.G."/>
            <person name="Walton J.D."/>
            <person name="Blanchette R.A."/>
            <person name="Henrissat B."/>
            <person name="Martin F."/>
            <person name="Cullen D."/>
            <person name="Hibbett D.S."/>
            <person name="Grigoriev I.V."/>
        </authorList>
    </citation>
    <scope>NUCLEOTIDE SEQUENCE [LARGE SCALE GENOMIC DNA]</scope>
    <source>
        <strain evidence="2">CBS 339.88</strain>
    </source>
</reference>
<gene>
    <name evidence="1" type="ORF">GALMADRAFT_229338</name>
</gene>
<accession>A0A067SVU5</accession>
<keyword evidence="2" id="KW-1185">Reference proteome</keyword>
<dbReference type="EMBL" id="KL142391">
    <property type="protein sequence ID" value="KDR71824.1"/>
    <property type="molecule type" value="Genomic_DNA"/>
</dbReference>
<organism evidence="1 2">
    <name type="scientific">Galerina marginata (strain CBS 339.88)</name>
    <dbReference type="NCBI Taxonomy" id="685588"/>
    <lineage>
        <taxon>Eukaryota</taxon>
        <taxon>Fungi</taxon>
        <taxon>Dikarya</taxon>
        <taxon>Basidiomycota</taxon>
        <taxon>Agaricomycotina</taxon>
        <taxon>Agaricomycetes</taxon>
        <taxon>Agaricomycetidae</taxon>
        <taxon>Agaricales</taxon>
        <taxon>Agaricineae</taxon>
        <taxon>Strophariaceae</taxon>
        <taxon>Galerina</taxon>
    </lineage>
</organism>
<dbReference type="STRING" id="685588.A0A067SVU5"/>
<evidence type="ECO:0000313" key="1">
    <source>
        <dbReference type="EMBL" id="KDR71824.1"/>
    </source>
</evidence>
<evidence type="ECO:0000313" key="2">
    <source>
        <dbReference type="Proteomes" id="UP000027222"/>
    </source>
</evidence>
<dbReference type="OrthoDB" id="2687121at2759"/>
<dbReference type="HOGENOM" id="CLU_1938318_0_0_1"/>
<proteinExistence type="predicted"/>
<dbReference type="AlphaFoldDB" id="A0A067SVU5"/>
<protein>
    <submittedName>
        <fullName evidence="1">Uncharacterized protein</fullName>
    </submittedName>
</protein>
<dbReference type="Proteomes" id="UP000027222">
    <property type="component" value="Unassembled WGS sequence"/>
</dbReference>
<name>A0A067SVU5_GALM3</name>